<dbReference type="Pfam" id="PF00145">
    <property type="entry name" value="DNA_methylase"/>
    <property type="match status" value="1"/>
</dbReference>
<dbReference type="Proteomes" id="UP001193081">
    <property type="component" value="Unassembled WGS sequence"/>
</dbReference>
<dbReference type="PROSITE" id="PS51679">
    <property type="entry name" value="SAM_MT_C5"/>
    <property type="match status" value="1"/>
</dbReference>
<feature type="active site" evidence="5">
    <location>
        <position position="92"/>
    </location>
</feature>
<dbReference type="InterPro" id="IPR029063">
    <property type="entry name" value="SAM-dependent_MTases_sf"/>
</dbReference>
<keyword evidence="1 5" id="KW-0489">Methyltransferase</keyword>
<gene>
    <name evidence="8" type="ORF">EYB53_011835</name>
</gene>
<comment type="similarity">
    <text evidence="5 6">Belongs to the class I-like SAM-binding methyltransferase superfamily. C5-methyltransferase family.</text>
</comment>
<dbReference type="Gene3D" id="3.40.50.150">
    <property type="entry name" value="Vaccinia Virus protein VP39"/>
    <property type="match status" value="1"/>
</dbReference>
<proteinExistence type="inferred from homology"/>
<comment type="caution">
    <text evidence="8">The sequence shown here is derived from an EMBL/GenBank/DDBJ whole genome shotgun (WGS) entry which is preliminary data.</text>
</comment>
<protein>
    <recommendedName>
        <fullName evidence="7">Cytosine-specific methyltransferase</fullName>
        <ecNumber evidence="7">2.1.1.37</ecNumber>
    </recommendedName>
</protein>
<reference evidence="8 9" key="1">
    <citation type="submission" date="2021-03" db="EMBL/GenBank/DDBJ databases">
        <authorList>
            <person name="Grouzdev D.S."/>
        </authorList>
    </citation>
    <scope>NUCLEOTIDE SEQUENCE [LARGE SCALE GENOMIC DNA]</scope>
    <source>
        <strain evidence="8 9">M50-1</strain>
    </source>
</reference>
<evidence type="ECO:0000256" key="2">
    <source>
        <dbReference type="ARBA" id="ARBA00022679"/>
    </source>
</evidence>
<dbReference type="SUPFAM" id="SSF53335">
    <property type="entry name" value="S-adenosyl-L-methionine-dependent methyltransferases"/>
    <property type="match status" value="1"/>
</dbReference>
<evidence type="ECO:0000256" key="3">
    <source>
        <dbReference type="ARBA" id="ARBA00022691"/>
    </source>
</evidence>
<dbReference type="PRINTS" id="PR00105">
    <property type="entry name" value="C5METTRFRASE"/>
</dbReference>
<keyword evidence="4" id="KW-0680">Restriction system</keyword>
<dbReference type="InterPro" id="IPR018117">
    <property type="entry name" value="C5_DNA_meth_AS"/>
</dbReference>
<keyword evidence="3 5" id="KW-0949">S-adenosyl-L-methionine</keyword>
<dbReference type="PROSITE" id="PS00094">
    <property type="entry name" value="C5_MTASE_1"/>
    <property type="match status" value="1"/>
</dbReference>
<keyword evidence="9" id="KW-1185">Reference proteome</keyword>
<evidence type="ECO:0000256" key="7">
    <source>
        <dbReference type="RuleBase" id="RU000417"/>
    </source>
</evidence>
<dbReference type="EC" id="2.1.1.37" evidence="7"/>
<dbReference type="InterPro" id="IPR001525">
    <property type="entry name" value="C5_MeTfrase"/>
</dbReference>
<evidence type="ECO:0000256" key="6">
    <source>
        <dbReference type="RuleBase" id="RU000416"/>
    </source>
</evidence>
<name>A0ABS4DAQ3_9CHLR</name>
<evidence type="ECO:0000256" key="4">
    <source>
        <dbReference type="ARBA" id="ARBA00022747"/>
    </source>
</evidence>
<dbReference type="GO" id="GO:0032259">
    <property type="term" value="P:methylation"/>
    <property type="evidence" value="ECO:0007669"/>
    <property type="project" value="UniProtKB-KW"/>
</dbReference>
<evidence type="ECO:0000256" key="5">
    <source>
        <dbReference type="PROSITE-ProRule" id="PRU01016"/>
    </source>
</evidence>
<dbReference type="NCBIfam" id="TIGR00675">
    <property type="entry name" value="dcm"/>
    <property type="match status" value="1"/>
</dbReference>
<dbReference type="PANTHER" id="PTHR10629:SF52">
    <property type="entry name" value="DNA (CYTOSINE-5)-METHYLTRANSFERASE 1"/>
    <property type="match status" value="1"/>
</dbReference>
<dbReference type="EMBL" id="SIJK02000019">
    <property type="protein sequence ID" value="MBP1466394.1"/>
    <property type="molecule type" value="Genomic_DNA"/>
</dbReference>
<accession>A0ABS4DAQ3</accession>
<evidence type="ECO:0000313" key="8">
    <source>
        <dbReference type="EMBL" id="MBP1466394.1"/>
    </source>
</evidence>
<dbReference type="GO" id="GO:0008168">
    <property type="term" value="F:methyltransferase activity"/>
    <property type="evidence" value="ECO:0007669"/>
    <property type="project" value="UniProtKB-KW"/>
</dbReference>
<dbReference type="RefSeq" id="WP_205712641.1">
    <property type="nucleotide sequence ID" value="NZ_SIJK02000019.1"/>
</dbReference>
<evidence type="ECO:0000313" key="9">
    <source>
        <dbReference type="Proteomes" id="UP001193081"/>
    </source>
</evidence>
<sequence>MQGTEQIDESNKPVALSFFSGAMGLDLGLERAGFDIKIACEIDRYCRETISLNKPDIPLIGDITGYSAAQILQAAGLTGSDDIDLIVGGPPCQAFSTAGKRNGFHDQRGNVFLTYVDLVLTLKPKYFIIENVRGLLSSPMKHRPHTLRGPAYPDLALDELPGGALYFVLDTIKKAGYAYAFTLYNAAHFGTPQIRERVVIVCSRDGKRPPYLQPTHAQNNAMGLPPWRTFREATADLAEHHHIDFPEKRLIYYRMLKEGQNWRALPEDLQREALGKAFFAGGGKTGFLRRIAWDKPAPTLVTHPAMPATDLAHPEEDRPLSIEEYKRLQEFPDDWQVAGPLLEQYRQIGNAVPSSLGLAIGHLVISLLRGEPYQEPASFNYSRYRNTNEALWMQQFERNIWV</sequence>
<organism evidence="8 9">
    <name type="scientific">Candidatus Chloroploca mongolica</name>
    <dbReference type="NCBI Taxonomy" id="2528176"/>
    <lineage>
        <taxon>Bacteria</taxon>
        <taxon>Bacillati</taxon>
        <taxon>Chloroflexota</taxon>
        <taxon>Chloroflexia</taxon>
        <taxon>Chloroflexales</taxon>
        <taxon>Chloroflexineae</taxon>
        <taxon>Oscillochloridaceae</taxon>
        <taxon>Candidatus Chloroploca</taxon>
    </lineage>
</organism>
<dbReference type="Gene3D" id="3.90.120.10">
    <property type="entry name" value="DNA Methylase, subunit A, domain 2"/>
    <property type="match status" value="1"/>
</dbReference>
<dbReference type="PANTHER" id="PTHR10629">
    <property type="entry name" value="CYTOSINE-SPECIFIC METHYLTRANSFERASE"/>
    <property type="match status" value="1"/>
</dbReference>
<dbReference type="InterPro" id="IPR050390">
    <property type="entry name" value="C5-Methyltransferase"/>
</dbReference>
<comment type="catalytic activity">
    <reaction evidence="7">
        <text>a 2'-deoxycytidine in DNA + S-adenosyl-L-methionine = a 5-methyl-2'-deoxycytidine in DNA + S-adenosyl-L-homocysteine + H(+)</text>
        <dbReference type="Rhea" id="RHEA:13681"/>
        <dbReference type="Rhea" id="RHEA-COMP:11369"/>
        <dbReference type="Rhea" id="RHEA-COMP:11370"/>
        <dbReference type="ChEBI" id="CHEBI:15378"/>
        <dbReference type="ChEBI" id="CHEBI:57856"/>
        <dbReference type="ChEBI" id="CHEBI:59789"/>
        <dbReference type="ChEBI" id="CHEBI:85452"/>
        <dbReference type="ChEBI" id="CHEBI:85454"/>
        <dbReference type="EC" id="2.1.1.37"/>
    </reaction>
</comment>
<keyword evidence="2 5" id="KW-0808">Transferase</keyword>
<evidence type="ECO:0000256" key="1">
    <source>
        <dbReference type="ARBA" id="ARBA00022603"/>
    </source>
</evidence>